<reference evidence="2" key="1">
    <citation type="submission" date="2013-12" db="EMBL/GenBank/DDBJ databases">
        <authorList>
            <person name="Genoscope - CEA"/>
        </authorList>
    </citation>
    <scope>NUCLEOTIDE SEQUENCE</scope>
    <source>
        <strain evidence="2">CBS 1993</strain>
    </source>
</reference>
<organism evidence="2 3">
    <name type="scientific">Kuraishia capsulata CBS 1993</name>
    <dbReference type="NCBI Taxonomy" id="1382522"/>
    <lineage>
        <taxon>Eukaryota</taxon>
        <taxon>Fungi</taxon>
        <taxon>Dikarya</taxon>
        <taxon>Ascomycota</taxon>
        <taxon>Saccharomycotina</taxon>
        <taxon>Pichiomycetes</taxon>
        <taxon>Pichiales</taxon>
        <taxon>Pichiaceae</taxon>
        <taxon>Kuraishia</taxon>
    </lineage>
</organism>
<evidence type="ECO:0000313" key="3">
    <source>
        <dbReference type="Proteomes" id="UP000019384"/>
    </source>
</evidence>
<feature type="compositionally biased region" description="Basic and acidic residues" evidence="1">
    <location>
        <begin position="100"/>
        <end position="110"/>
    </location>
</feature>
<evidence type="ECO:0000313" key="2">
    <source>
        <dbReference type="EMBL" id="CDK25733.1"/>
    </source>
</evidence>
<reference evidence="2" key="2">
    <citation type="submission" date="2014-02" db="EMBL/GenBank/DDBJ databases">
        <title>Complete DNA sequence of /Kuraishia capsulata/ illustrates novel genomic features among budding yeasts (/Saccharomycotina/).</title>
        <authorList>
            <person name="Morales L."/>
            <person name="Noel B."/>
            <person name="Porcel B."/>
            <person name="Marcet-Houben M."/>
            <person name="Hullo M-F."/>
            <person name="Sacerdot C."/>
            <person name="Tekaia F."/>
            <person name="Leh-Louis V."/>
            <person name="Despons L."/>
            <person name="Khanna V."/>
            <person name="Aury J-M."/>
            <person name="Barbe V."/>
            <person name="Couloux A."/>
            <person name="Labadie K."/>
            <person name="Pelletier E."/>
            <person name="Souciet J-L."/>
            <person name="Boekhout T."/>
            <person name="Gabaldon T."/>
            <person name="Wincker P."/>
            <person name="Dujon B."/>
        </authorList>
    </citation>
    <scope>NUCLEOTIDE SEQUENCE</scope>
    <source>
        <strain evidence="2">CBS 1993</strain>
    </source>
</reference>
<feature type="region of interest" description="Disordered" evidence="1">
    <location>
        <begin position="89"/>
        <end position="110"/>
    </location>
</feature>
<sequence>MRITVRIQIRQFASCARSLQQQASQPLTKPPKPISPHVCYSHSLSSGLITNIILSGCHIQRIWNSLDKSGWYCICVILRFNLPLAVPGKLGTTGRKSSGRIRDETEVNSC</sequence>
<dbReference type="GeneID" id="34519132"/>
<dbReference type="Proteomes" id="UP000019384">
    <property type="component" value="Unassembled WGS sequence"/>
</dbReference>
<dbReference type="EMBL" id="HG793126">
    <property type="protein sequence ID" value="CDK25733.1"/>
    <property type="molecule type" value="Genomic_DNA"/>
</dbReference>
<evidence type="ECO:0000256" key="1">
    <source>
        <dbReference type="SAM" id="MobiDB-lite"/>
    </source>
</evidence>
<protein>
    <submittedName>
        <fullName evidence="2">Uncharacterized protein</fullName>
    </submittedName>
</protein>
<dbReference type="HOGENOM" id="CLU_2171456_0_0_1"/>
<proteinExistence type="predicted"/>
<gene>
    <name evidence="2" type="ORF">KUCA_T00001703001</name>
</gene>
<keyword evidence="3" id="KW-1185">Reference proteome</keyword>
<dbReference type="RefSeq" id="XP_022457744.1">
    <property type="nucleotide sequence ID" value="XM_022603911.1"/>
</dbReference>
<dbReference type="AlphaFoldDB" id="W6MIJ5"/>
<name>W6MIJ5_9ASCO</name>
<accession>W6MIJ5</accession>